<dbReference type="Proteomes" id="UP000199707">
    <property type="component" value="Unassembled WGS sequence"/>
</dbReference>
<dbReference type="Gene3D" id="3.40.50.620">
    <property type="entry name" value="HUPs"/>
    <property type="match status" value="1"/>
</dbReference>
<protein>
    <submittedName>
        <fullName evidence="2">DUF218 domain-containing protein</fullName>
    </submittedName>
</protein>
<dbReference type="InterPro" id="IPR003848">
    <property type="entry name" value="DUF218"/>
</dbReference>
<dbReference type="PANTHER" id="PTHR30336:SF20">
    <property type="entry name" value="DUF218 DOMAIN-CONTAINING PROTEIN"/>
    <property type="match status" value="1"/>
</dbReference>
<dbReference type="InterPro" id="IPR014729">
    <property type="entry name" value="Rossmann-like_a/b/a_fold"/>
</dbReference>
<reference evidence="3" key="1">
    <citation type="submission" date="2016-10" db="EMBL/GenBank/DDBJ databases">
        <authorList>
            <person name="Varghese N."/>
            <person name="Submissions S."/>
        </authorList>
    </citation>
    <scope>NUCLEOTIDE SEQUENCE [LARGE SCALE GENOMIC DNA]</scope>
    <source>
        <strain evidence="3">UNC267MFSha1.1M11</strain>
    </source>
</reference>
<name>A0A1G4VV42_9MYCO</name>
<evidence type="ECO:0000259" key="1">
    <source>
        <dbReference type="Pfam" id="PF02698"/>
    </source>
</evidence>
<dbReference type="AlphaFoldDB" id="A0A1G4VV42"/>
<dbReference type="STRING" id="1502745.SAMN02799620_01649"/>
<dbReference type="Pfam" id="PF02698">
    <property type="entry name" value="DUF218"/>
    <property type="match status" value="1"/>
</dbReference>
<evidence type="ECO:0000313" key="3">
    <source>
        <dbReference type="Proteomes" id="UP000199707"/>
    </source>
</evidence>
<evidence type="ECO:0000313" key="2">
    <source>
        <dbReference type="EMBL" id="SCX11876.1"/>
    </source>
</evidence>
<gene>
    <name evidence="2" type="ORF">SAMN02799620_01649</name>
</gene>
<proteinExistence type="predicted"/>
<feature type="domain" description="DUF218" evidence="1">
    <location>
        <begin position="36"/>
        <end position="144"/>
    </location>
</feature>
<dbReference type="GO" id="GO:0005886">
    <property type="term" value="C:plasma membrane"/>
    <property type="evidence" value="ECO:0007669"/>
    <property type="project" value="TreeGrafter"/>
</dbReference>
<sequence>MLVALAAVFGGAEWATWKASRDLTAGSPRPAVPGETILVLGCPIPPLWKWRVRIAVRSTDPCTAVFVFSGGAVRTPVSESRMMADYAIDRLGVPAGNVLIEDQSRTTVQNVVNSIPLMTDSPAIKIASNTFHARRARQILRDESPELAQRLKPARDYLPAEWGPLHAVLLAYHLYRDRRAN</sequence>
<dbReference type="InterPro" id="IPR051599">
    <property type="entry name" value="Cell_Envelope_Assoc"/>
</dbReference>
<dbReference type="EMBL" id="FMUB01000003">
    <property type="protein sequence ID" value="SCX11876.1"/>
    <property type="molecule type" value="Genomic_DNA"/>
</dbReference>
<accession>A0A1G4VV42</accession>
<dbReference type="PANTHER" id="PTHR30336">
    <property type="entry name" value="INNER MEMBRANE PROTEIN, PROBABLE PERMEASE"/>
    <property type="match status" value="1"/>
</dbReference>
<organism evidence="2 3">
    <name type="scientific">Mycolicibacterium fluoranthenivorans</name>
    <dbReference type="NCBI Taxonomy" id="258505"/>
    <lineage>
        <taxon>Bacteria</taxon>
        <taxon>Bacillati</taxon>
        <taxon>Actinomycetota</taxon>
        <taxon>Actinomycetes</taxon>
        <taxon>Mycobacteriales</taxon>
        <taxon>Mycobacteriaceae</taxon>
        <taxon>Mycolicibacterium</taxon>
    </lineage>
</organism>
<dbReference type="CDD" id="cd06259">
    <property type="entry name" value="YdcF-like"/>
    <property type="match status" value="1"/>
</dbReference>